<evidence type="ECO:0000256" key="6">
    <source>
        <dbReference type="ARBA" id="ARBA00022833"/>
    </source>
</evidence>
<evidence type="ECO:0000313" key="11">
    <source>
        <dbReference type="EMBL" id="QWF71450.1"/>
    </source>
</evidence>
<evidence type="ECO:0000259" key="10">
    <source>
        <dbReference type="Pfam" id="PF19425"/>
    </source>
</evidence>
<keyword evidence="7" id="KW-0482">Metalloprotease</keyword>
<keyword evidence="12" id="KW-1185">Reference proteome</keyword>
<dbReference type="Proteomes" id="UP000676649">
    <property type="component" value="Chromosome"/>
</dbReference>
<evidence type="ECO:0000256" key="1">
    <source>
        <dbReference type="ARBA" id="ARBA00001947"/>
    </source>
</evidence>
<dbReference type="PANTHER" id="PTHR21666:SF288">
    <property type="entry name" value="CELL DIVISION PROTEIN YTFB"/>
    <property type="match status" value="1"/>
</dbReference>
<dbReference type="GO" id="GO:0004222">
    <property type="term" value="F:metalloendopeptidase activity"/>
    <property type="evidence" value="ECO:0007669"/>
    <property type="project" value="TreeGrafter"/>
</dbReference>
<dbReference type="Gene3D" id="3.10.450.350">
    <property type="match status" value="2"/>
</dbReference>
<accession>A0A975R9H9</accession>
<dbReference type="InterPro" id="IPR007340">
    <property type="entry name" value="LysM_Opacity-associatedA"/>
</dbReference>
<dbReference type="SUPFAM" id="SSF51261">
    <property type="entry name" value="Duplicated hybrid motif"/>
    <property type="match status" value="1"/>
</dbReference>
<evidence type="ECO:0000259" key="9">
    <source>
        <dbReference type="Pfam" id="PF04225"/>
    </source>
</evidence>
<dbReference type="InterPro" id="IPR045834">
    <property type="entry name" value="Csd3_N2"/>
</dbReference>
<sequence length="436" mass="48021">MQNRIIKSVLVGAFTVAAAGASYGLIPHKTFEETKNLEQDRLISAKINQYTNYKEPAPQPQIADIAADDISEDLEHTVKSGENLSSIFSQLDLSREDLHKIIHANATGKMFADVEPGRDVVATVNASGELEQLTYIKNPFETLIATRHDQDFDVQLLSKKIDTQIASVKTNIKSSLFEDGKQAGLPEKLILKLADIFAWDIDFALNLKTDDQFTVVYEKLFVEGKEFDTGDILAVEFINQGKAYTAIRFEDGQGGSGYYTPEGNSLRKAFLQTPMDFAVISSHFDLHREHPILHTIRAHKGVDYSAPTGTPVKTTGDGKIVFHGQKNGYGNVVEIEHGDKYSTLYAHLSGFKAGHKVGSQIKQGDVVGYVGCTGLATGPHLHYEFRIGGQHVNPVTVKLPHSMPMDKNLLAKFKVQSQNLLAQLQQAKGTVQVAQQ</sequence>
<keyword evidence="3" id="KW-0645">Protease</keyword>
<evidence type="ECO:0000259" key="8">
    <source>
        <dbReference type="Pfam" id="PF01551"/>
    </source>
</evidence>
<evidence type="ECO:0000256" key="3">
    <source>
        <dbReference type="ARBA" id="ARBA00022670"/>
    </source>
</evidence>
<dbReference type="GO" id="GO:0030313">
    <property type="term" value="C:cell envelope"/>
    <property type="evidence" value="ECO:0007669"/>
    <property type="project" value="UniProtKB-SubCell"/>
</dbReference>
<feature type="domain" description="Opacity-associated protein A LysM-like" evidence="9">
    <location>
        <begin position="75"/>
        <end position="139"/>
    </location>
</feature>
<evidence type="ECO:0000256" key="5">
    <source>
        <dbReference type="ARBA" id="ARBA00022801"/>
    </source>
</evidence>
<organism evidence="11 12">
    <name type="scientific">Methylomonas paludis</name>
    <dbReference type="NCBI Taxonomy" id="1173101"/>
    <lineage>
        <taxon>Bacteria</taxon>
        <taxon>Pseudomonadati</taxon>
        <taxon>Pseudomonadota</taxon>
        <taxon>Gammaproteobacteria</taxon>
        <taxon>Methylococcales</taxon>
        <taxon>Methylococcaceae</taxon>
        <taxon>Methylomonas</taxon>
    </lineage>
</organism>
<feature type="domain" description="M23ase beta-sheet core" evidence="8">
    <location>
        <begin position="298"/>
        <end position="394"/>
    </location>
</feature>
<dbReference type="AlphaFoldDB" id="A0A975R9H9"/>
<keyword evidence="4" id="KW-0479">Metal-binding</keyword>
<dbReference type="GO" id="GO:0006508">
    <property type="term" value="P:proteolysis"/>
    <property type="evidence" value="ECO:0007669"/>
    <property type="project" value="UniProtKB-KW"/>
</dbReference>
<evidence type="ECO:0000256" key="4">
    <source>
        <dbReference type="ARBA" id="ARBA00022723"/>
    </source>
</evidence>
<dbReference type="InterPro" id="IPR016047">
    <property type="entry name" value="M23ase_b-sheet_dom"/>
</dbReference>
<dbReference type="KEGG" id="mpad:KEF85_02900"/>
<dbReference type="PANTHER" id="PTHR21666">
    <property type="entry name" value="PEPTIDASE-RELATED"/>
    <property type="match status" value="1"/>
</dbReference>
<feature type="domain" description="Csd3-like second N-terminal" evidence="10">
    <location>
        <begin position="166"/>
        <end position="285"/>
    </location>
</feature>
<keyword evidence="6" id="KW-0862">Zinc</keyword>
<dbReference type="GO" id="GO:0046872">
    <property type="term" value="F:metal ion binding"/>
    <property type="evidence" value="ECO:0007669"/>
    <property type="project" value="UniProtKB-KW"/>
</dbReference>
<evidence type="ECO:0000256" key="7">
    <source>
        <dbReference type="ARBA" id="ARBA00023049"/>
    </source>
</evidence>
<evidence type="ECO:0000256" key="2">
    <source>
        <dbReference type="ARBA" id="ARBA00004196"/>
    </source>
</evidence>
<dbReference type="EMBL" id="CP073754">
    <property type="protein sequence ID" value="QWF71450.1"/>
    <property type="molecule type" value="Genomic_DNA"/>
</dbReference>
<comment type="cofactor">
    <cofactor evidence="1">
        <name>Zn(2+)</name>
        <dbReference type="ChEBI" id="CHEBI:29105"/>
    </cofactor>
</comment>
<dbReference type="InterPro" id="IPR050570">
    <property type="entry name" value="Cell_wall_metabolism_enzyme"/>
</dbReference>
<keyword evidence="5" id="KW-0378">Hydrolase</keyword>
<comment type="subcellular location">
    <subcellularLocation>
        <location evidence="2">Cell envelope</location>
    </subcellularLocation>
</comment>
<dbReference type="FunFam" id="2.70.70.10:FF:000002">
    <property type="entry name" value="Murein DD-endopeptidase MepM"/>
    <property type="match status" value="1"/>
</dbReference>
<dbReference type="Pfam" id="PF04225">
    <property type="entry name" value="LysM_OapA"/>
    <property type="match status" value="1"/>
</dbReference>
<dbReference type="Pfam" id="PF01551">
    <property type="entry name" value="Peptidase_M23"/>
    <property type="match status" value="1"/>
</dbReference>
<dbReference type="Gene3D" id="2.70.70.10">
    <property type="entry name" value="Glucose Permease (Domain IIA)"/>
    <property type="match status" value="1"/>
</dbReference>
<dbReference type="InterPro" id="IPR011055">
    <property type="entry name" value="Dup_hybrid_motif"/>
</dbReference>
<reference evidence="11" key="1">
    <citation type="submission" date="2021-04" db="EMBL/GenBank/DDBJ databases">
        <title>Draft genome sequence data of methanotrophic Methylovulum sp. strain S1L and Methylomonas sp. strain S2AM isolated from boreal lake water columns.</title>
        <authorList>
            <person name="Rissanen A.J."/>
            <person name="Mangayil R."/>
            <person name="Svenning M.M."/>
            <person name="Khanongnuch R."/>
        </authorList>
    </citation>
    <scope>NUCLEOTIDE SEQUENCE</scope>
    <source>
        <strain evidence="11">S2AM</strain>
    </source>
</reference>
<dbReference type="Pfam" id="PF19425">
    <property type="entry name" value="Csd3_N2"/>
    <property type="match status" value="1"/>
</dbReference>
<dbReference type="GO" id="GO:0042834">
    <property type="term" value="F:peptidoglycan binding"/>
    <property type="evidence" value="ECO:0007669"/>
    <property type="project" value="InterPro"/>
</dbReference>
<evidence type="ECO:0000313" key="12">
    <source>
        <dbReference type="Proteomes" id="UP000676649"/>
    </source>
</evidence>
<dbReference type="RefSeq" id="WP_215583235.1">
    <property type="nucleotide sequence ID" value="NZ_CP073754.1"/>
</dbReference>
<dbReference type="CDD" id="cd12797">
    <property type="entry name" value="M23_peptidase"/>
    <property type="match status" value="1"/>
</dbReference>
<gene>
    <name evidence="11" type="ORF">KEF85_02900</name>
</gene>
<protein>
    <submittedName>
        <fullName evidence="11">Peptidoglycan DD-metalloendopeptidase family protein</fullName>
    </submittedName>
</protein>
<name>A0A975R9H9_9GAMM</name>
<proteinExistence type="predicted"/>